<feature type="chain" id="PRO_5037355534" evidence="2">
    <location>
        <begin position="27"/>
        <end position="302"/>
    </location>
</feature>
<evidence type="ECO:0000259" key="3">
    <source>
        <dbReference type="SMART" id="SM00849"/>
    </source>
</evidence>
<dbReference type="InterPro" id="IPR050855">
    <property type="entry name" value="NDM-1-like"/>
</dbReference>
<dbReference type="Gene3D" id="3.60.15.10">
    <property type="entry name" value="Ribonuclease Z/Hydroxyacylglutathione hydrolase-like"/>
    <property type="match status" value="1"/>
</dbReference>
<dbReference type="Proteomes" id="UP000681425">
    <property type="component" value="Chromosome"/>
</dbReference>
<evidence type="ECO:0000256" key="1">
    <source>
        <dbReference type="ARBA" id="ARBA00005250"/>
    </source>
</evidence>
<feature type="signal peptide" evidence="2">
    <location>
        <begin position="1"/>
        <end position="26"/>
    </location>
</feature>
<evidence type="ECO:0000313" key="5">
    <source>
        <dbReference type="Proteomes" id="UP000681425"/>
    </source>
</evidence>
<protein>
    <submittedName>
        <fullName evidence="4">MBL fold metallo-hydrolase</fullName>
    </submittedName>
</protein>
<dbReference type="SMART" id="SM00849">
    <property type="entry name" value="Lactamase_B"/>
    <property type="match status" value="1"/>
</dbReference>
<reference evidence="4" key="1">
    <citation type="submission" date="2021-04" db="EMBL/GenBank/DDBJ databases">
        <title>Isolation of p-tert-butylphenol degrading bacteria Sphingobium phenoxybenzoativorans Tas13 from active sludge.</title>
        <authorList>
            <person name="Li Y."/>
        </authorList>
    </citation>
    <scope>NUCLEOTIDE SEQUENCE</scope>
    <source>
        <strain evidence="4">Tas13</strain>
    </source>
</reference>
<dbReference type="AlphaFoldDB" id="A0A975KBM0"/>
<dbReference type="InterPro" id="IPR036866">
    <property type="entry name" value="RibonucZ/Hydroxyglut_hydro"/>
</dbReference>
<sequence>MRRLAAKPLYAALIGGVLLLGAAAPAPVTPQFEHWIDGTAATEPETQIQSIDADTFVIRQSVKTNFEAPFLYLIFGKDRALLIDSGAGGLKIRPAIDRLVDDWRAKHDNAKVLLIIAHSHGHGDHHAGDDEFRDRPDTDIVGLTPKDVAAYFHISDWPRDIARFDLGGRILDIIPTPGHEPAHIMVYDGRTRLLFSGDMLYPGRLYVPIDKFGEFRASADRLAAFAAKHPVRALLGAHIEMTTTPGQDYPMEAATHPLEHPLPLKPEAITILQHMAAKAGPAPVIDRAADFIVYPVPPRPAP</sequence>
<feature type="domain" description="Metallo-beta-lactamase" evidence="3">
    <location>
        <begin position="68"/>
        <end position="238"/>
    </location>
</feature>
<keyword evidence="5" id="KW-1185">Reference proteome</keyword>
<accession>A0A975KBM0</accession>
<dbReference type="InterPro" id="IPR001279">
    <property type="entry name" value="Metallo-B-lactamas"/>
</dbReference>
<dbReference type="Pfam" id="PF00753">
    <property type="entry name" value="Lactamase_B"/>
    <property type="match status" value="1"/>
</dbReference>
<proteinExistence type="inferred from homology"/>
<gene>
    <name evidence="4" type="ORF">KFK14_21580</name>
</gene>
<organism evidence="4 5">
    <name type="scientific">Sphingobium phenoxybenzoativorans</name>
    <dbReference type="NCBI Taxonomy" id="1592790"/>
    <lineage>
        <taxon>Bacteria</taxon>
        <taxon>Pseudomonadati</taxon>
        <taxon>Pseudomonadota</taxon>
        <taxon>Alphaproteobacteria</taxon>
        <taxon>Sphingomonadales</taxon>
        <taxon>Sphingomonadaceae</taxon>
        <taxon>Sphingobium</taxon>
    </lineage>
</organism>
<dbReference type="PANTHER" id="PTHR42951:SF4">
    <property type="entry name" value="ACYL-COENZYME A THIOESTERASE MBLAC2"/>
    <property type="match status" value="1"/>
</dbReference>
<dbReference type="KEGG" id="spph:KFK14_21580"/>
<comment type="similarity">
    <text evidence="1">Belongs to the metallo-beta-lactamase superfamily. Class-B beta-lactamase family.</text>
</comment>
<name>A0A975KBM0_9SPHN</name>
<dbReference type="EMBL" id="CP073910">
    <property type="protein sequence ID" value="QUT08400.1"/>
    <property type="molecule type" value="Genomic_DNA"/>
</dbReference>
<evidence type="ECO:0000256" key="2">
    <source>
        <dbReference type="SAM" id="SignalP"/>
    </source>
</evidence>
<keyword evidence="2" id="KW-0732">Signal</keyword>
<dbReference type="GO" id="GO:0017001">
    <property type="term" value="P:antibiotic catabolic process"/>
    <property type="evidence" value="ECO:0007669"/>
    <property type="project" value="UniProtKB-ARBA"/>
</dbReference>
<dbReference type="PANTHER" id="PTHR42951">
    <property type="entry name" value="METALLO-BETA-LACTAMASE DOMAIN-CONTAINING"/>
    <property type="match status" value="1"/>
</dbReference>
<dbReference type="SUPFAM" id="SSF56281">
    <property type="entry name" value="Metallo-hydrolase/oxidoreductase"/>
    <property type="match status" value="1"/>
</dbReference>
<evidence type="ECO:0000313" key="4">
    <source>
        <dbReference type="EMBL" id="QUT08400.1"/>
    </source>
</evidence>